<keyword evidence="7 8" id="KW-0131">Cell cycle</keyword>
<dbReference type="Pfam" id="PF08245">
    <property type="entry name" value="Mur_ligase_M"/>
    <property type="match status" value="1"/>
</dbReference>
<proteinExistence type="inferred from homology"/>
<comment type="similarity">
    <text evidence="7">Belongs to the MurCDEF family.</text>
</comment>
<keyword evidence="5 7" id="KW-0547">Nucleotide-binding</keyword>
<keyword evidence="3 7" id="KW-0963">Cytoplasm</keyword>
<dbReference type="Pfam" id="PF02875">
    <property type="entry name" value="Mur_ligase_C"/>
    <property type="match status" value="1"/>
</dbReference>
<comment type="pathway">
    <text evidence="2 7 8">Cell wall biogenesis; peptidoglycan biosynthesis.</text>
</comment>
<evidence type="ECO:0000256" key="6">
    <source>
        <dbReference type="ARBA" id="ARBA00022840"/>
    </source>
</evidence>
<dbReference type="GO" id="GO:0008764">
    <property type="term" value="F:UDP-N-acetylmuramoylalanine-D-glutamate ligase activity"/>
    <property type="evidence" value="ECO:0007669"/>
    <property type="project" value="UniProtKB-EC"/>
</dbReference>
<name>A0ABY8VPK2_9CORY</name>
<reference evidence="11 12" key="1">
    <citation type="submission" date="2023-05" db="EMBL/GenBank/DDBJ databases">
        <title>Corynebacterium suedekumii sp. nov. and Corynebacterium breve sp. nov. isolated from raw cow's milk.</title>
        <authorList>
            <person name="Baer M.K."/>
            <person name="Mehl L."/>
            <person name="Hellmuth R."/>
            <person name="Marke G."/>
            <person name="Lipski A."/>
        </authorList>
    </citation>
    <scope>NUCLEOTIDE SEQUENCE [LARGE SCALE GENOMIC DNA]</scope>
    <source>
        <strain evidence="11 12">LM112</strain>
    </source>
</reference>
<dbReference type="HAMAP" id="MF_00639">
    <property type="entry name" value="MurD"/>
    <property type="match status" value="1"/>
</dbReference>
<dbReference type="InterPro" id="IPR004101">
    <property type="entry name" value="Mur_ligase_C"/>
</dbReference>
<keyword evidence="7 8" id="KW-0133">Cell shape</keyword>
<feature type="domain" description="Mur ligase C-terminal" evidence="9">
    <location>
        <begin position="322"/>
        <end position="441"/>
    </location>
</feature>
<feature type="domain" description="Mur ligase central" evidence="10">
    <location>
        <begin position="123"/>
        <end position="237"/>
    </location>
</feature>
<dbReference type="InterPro" id="IPR036615">
    <property type="entry name" value="Mur_ligase_C_dom_sf"/>
</dbReference>
<evidence type="ECO:0000259" key="10">
    <source>
        <dbReference type="Pfam" id="PF08245"/>
    </source>
</evidence>
<dbReference type="RefSeq" id="WP_284874692.1">
    <property type="nucleotide sequence ID" value="NZ_CP126970.1"/>
</dbReference>
<comment type="subcellular location">
    <subcellularLocation>
        <location evidence="1 7 8">Cytoplasm</location>
    </subcellularLocation>
</comment>
<keyword evidence="7 8" id="KW-0573">Peptidoglycan synthesis</keyword>
<accession>A0ABY8VPK2</accession>
<evidence type="ECO:0000256" key="8">
    <source>
        <dbReference type="RuleBase" id="RU003664"/>
    </source>
</evidence>
<evidence type="ECO:0000256" key="3">
    <source>
        <dbReference type="ARBA" id="ARBA00022490"/>
    </source>
</evidence>
<evidence type="ECO:0000313" key="12">
    <source>
        <dbReference type="Proteomes" id="UP001238805"/>
    </source>
</evidence>
<dbReference type="SUPFAM" id="SSF51984">
    <property type="entry name" value="MurCD N-terminal domain"/>
    <property type="match status" value="1"/>
</dbReference>
<organism evidence="11 12">
    <name type="scientific">Corynebacterium suedekumii</name>
    <dbReference type="NCBI Taxonomy" id="3049801"/>
    <lineage>
        <taxon>Bacteria</taxon>
        <taxon>Bacillati</taxon>
        <taxon>Actinomycetota</taxon>
        <taxon>Actinomycetes</taxon>
        <taxon>Mycobacteriales</taxon>
        <taxon>Corynebacteriaceae</taxon>
        <taxon>Corynebacterium</taxon>
    </lineage>
</organism>
<dbReference type="Gene3D" id="3.40.50.720">
    <property type="entry name" value="NAD(P)-binding Rossmann-like Domain"/>
    <property type="match status" value="1"/>
</dbReference>
<protein>
    <recommendedName>
        <fullName evidence="7 8">UDP-N-acetylmuramoylalanine--D-glutamate ligase</fullName>
        <ecNumber evidence="7 8">6.3.2.9</ecNumber>
    </recommendedName>
    <alternativeName>
        <fullName evidence="7">D-glutamic acid-adding enzyme</fullName>
    </alternativeName>
    <alternativeName>
        <fullName evidence="7">UDP-N-acetylmuramoyl-L-alanyl-D-glutamate synthetase</fullName>
    </alternativeName>
</protein>
<dbReference type="InterPro" id="IPR005762">
    <property type="entry name" value="MurD"/>
</dbReference>
<evidence type="ECO:0000256" key="4">
    <source>
        <dbReference type="ARBA" id="ARBA00022598"/>
    </source>
</evidence>
<dbReference type="NCBIfam" id="TIGR01087">
    <property type="entry name" value="murD"/>
    <property type="match status" value="1"/>
</dbReference>
<dbReference type="PANTHER" id="PTHR43692:SF1">
    <property type="entry name" value="UDP-N-ACETYLMURAMOYLALANINE--D-GLUTAMATE LIGASE"/>
    <property type="match status" value="1"/>
</dbReference>
<evidence type="ECO:0000256" key="1">
    <source>
        <dbReference type="ARBA" id="ARBA00004496"/>
    </source>
</evidence>
<sequence length="475" mass="48607">MNPTLPTELTGRVLVAGAGVSGAGCARLLSDLGVDTVVADDNADALAALVSACGGRISGIGVADARTRLGEYSLVVTSPGWRPDSPLLVDAAAAHLDVIGDVELAYRLDRAEVFGPPRTWLVVTGTNGKTTTTAMLAAMMTQAATDSGRRAEAVGNIGVAVSDALADPDRVDVLVAELSSFQLHWSTELTPDAGVLLNLAEDHIDWHGSFDAYADDKARVLTGPVAVAGIDDPHVRSLSAGIRGLIGFTLGEPARGQFGVIDGRLIDHTGDEPVELAPVEGIEPPGPAGIYDALAAAAIARSQGATPDHIAAALDSFAVAGHRGQIVATGGGVRWIDNSKATNPHAADAALAGLDRVIWLAGGQLKGADVTDLITTHAHRLKAVGLLGQDGQAIATALRDLAPDVPVEITDLTDPVAAMDTLVDLVTPHLEDGDTVLLAPAAASLDMYTGMGQRGDLFTAAARRVAGAAPEPEES</sequence>
<keyword evidence="12" id="KW-1185">Reference proteome</keyword>
<gene>
    <name evidence="7 11" type="primary">murD</name>
    <name evidence="11" type="ORF">QP029_13090</name>
</gene>
<keyword evidence="6 7" id="KW-0067">ATP-binding</keyword>
<keyword evidence="7 8" id="KW-0961">Cell wall biogenesis/degradation</keyword>
<dbReference type="EC" id="6.3.2.9" evidence="7 8"/>
<dbReference type="SUPFAM" id="SSF53623">
    <property type="entry name" value="MurD-like peptide ligases, catalytic domain"/>
    <property type="match status" value="1"/>
</dbReference>
<evidence type="ECO:0000256" key="2">
    <source>
        <dbReference type="ARBA" id="ARBA00004752"/>
    </source>
</evidence>
<evidence type="ECO:0000313" key="11">
    <source>
        <dbReference type="EMBL" id="WIM70099.1"/>
    </source>
</evidence>
<evidence type="ECO:0000256" key="7">
    <source>
        <dbReference type="HAMAP-Rule" id="MF_00639"/>
    </source>
</evidence>
<dbReference type="Gene3D" id="3.90.190.20">
    <property type="entry name" value="Mur ligase, C-terminal domain"/>
    <property type="match status" value="1"/>
</dbReference>
<dbReference type="EMBL" id="CP126970">
    <property type="protein sequence ID" value="WIM70099.1"/>
    <property type="molecule type" value="Genomic_DNA"/>
</dbReference>
<keyword evidence="4 7" id="KW-0436">Ligase</keyword>
<comment type="function">
    <text evidence="7 8">Cell wall formation. Catalyzes the addition of glutamate to the nucleotide precursor UDP-N-acetylmuramoyl-L-alanine (UMA).</text>
</comment>
<dbReference type="Proteomes" id="UP001238805">
    <property type="component" value="Chromosome"/>
</dbReference>
<dbReference type="InterPro" id="IPR013221">
    <property type="entry name" value="Mur_ligase_cen"/>
</dbReference>
<evidence type="ECO:0000259" key="9">
    <source>
        <dbReference type="Pfam" id="PF02875"/>
    </source>
</evidence>
<feature type="binding site" evidence="7">
    <location>
        <begin position="125"/>
        <end position="131"/>
    </location>
    <ligand>
        <name>ATP</name>
        <dbReference type="ChEBI" id="CHEBI:30616"/>
    </ligand>
</feature>
<comment type="catalytic activity">
    <reaction evidence="7 8">
        <text>UDP-N-acetyl-alpha-D-muramoyl-L-alanine + D-glutamate + ATP = UDP-N-acetyl-alpha-D-muramoyl-L-alanyl-D-glutamate + ADP + phosphate + H(+)</text>
        <dbReference type="Rhea" id="RHEA:16429"/>
        <dbReference type="ChEBI" id="CHEBI:15378"/>
        <dbReference type="ChEBI" id="CHEBI:29986"/>
        <dbReference type="ChEBI" id="CHEBI:30616"/>
        <dbReference type="ChEBI" id="CHEBI:43474"/>
        <dbReference type="ChEBI" id="CHEBI:83898"/>
        <dbReference type="ChEBI" id="CHEBI:83900"/>
        <dbReference type="ChEBI" id="CHEBI:456216"/>
        <dbReference type="EC" id="6.3.2.9"/>
    </reaction>
</comment>
<evidence type="ECO:0000256" key="5">
    <source>
        <dbReference type="ARBA" id="ARBA00022741"/>
    </source>
</evidence>
<keyword evidence="7 8" id="KW-0132">Cell division</keyword>
<dbReference type="InterPro" id="IPR036565">
    <property type="entry name" value="Mur-like_cat_sf"/>
</dbReference>
<dbReference type="PANTHER" id="PTHR43692">
    <property type="entry name" value="UDP-N-ACETYLMURAMOYLALANINE--D-GLUTAMATE LIGASE"/>
    <property type="match status" value="1"/>
</dbReference>
<dbReference type="SUPFAM" id="SSF53244">
    <property type="entry name" value="MurD-like peptide ligases, peptide-binding domain"/>
    <property type="match status" value="1"/>
</dbReference>
<dbReference type="Gene3D" id="3.40.1190.10">
    <property type="entry name" value="Mur-like, catalytic domain"/>
    <property type="match status" value="1"/>
</dbReference>